<evidence type="ECO:0000313" key="2">
    <source>
        <dbReference type="Proteomes" id="UP000323671"/>
    </source>
</evidence>
<dbReference type="AlphaFoldDB" id="A0A5C1E7P8"/>
<accession>A0A5C1E7P8</accession>
<name>A0A5C1E7P8_9RHOO</name>
<sequence>MRRRWLTEELLEIAALKRDGHAEHGHPLPTYPVQEVA</sequence>
<dbReference type="KEGG" id="otr:OTERR_08410"/>
<evidence type="ECO:0000313" key="1">
    <source>
        <dbReference type="EMBL" id="QEL64317.1"/>
    </source>
</evidence>
<gene>
    <name evidence="1" type="ORF">OTERR_08410</name>
</gene>
<keyword evidence="2" id="KW-1185">Reference proteome</keyword>
<dbReference type="EMBL" id="CP022579">
    <property type="protein sequence ID" value="QEL64317.1"/>
    <property type="molecule type" value="Genomic_DNA"/>
</dbReference>
<proteinExistence type="predicted"/>
<protein>
    <submittedName>
        <fullName evidence="1">Uncharacterized protein</fullName>
    </submittedName>
</protein>
<dbReference type="Proteomes" id="UP000323671">
    <property type="component" value="Chromosome"/>
</dbReference>
<reference evidence="1 2" key="1">
    <citation type="submission" date="2017-07" db="EMBL/GenBank/DDBJ databases">
        <title>Complete genome sequence of Oryzomicrobium terrae TPP412.</title>
        <authorList>
            <person name="Chiu L.-W."/>
            <person name="Lo K.-J."/>
            <person name="Tsai Y.-M."/>
            <person name="Lin S.-S."/>
            <person name="Kuo C.-H."/>
            <person name="Liu C.-T."/>
        </authorList>
    </citation>
    <scope>NUCLEOTIDE SEQUENCE [LARGE SCALE GENOMIC DNA]</scope>
    <source>
        <strain evidence="1 2">TPP412</strain>
    </source>
</reference>
<organism evidence="1 2">
    <name type="scientific">Oryzomicrobium terrae</name>
    <dbReference type="NCBI Taxonomy" id="1735038"/>
    <lineage>
        <taxon>Bacteria</taxon>
        <taxon>Pseudomonadati</taxon>
        <taxon>Pseudomonadota</taxon>
        <taxon>Betaproteobacteria</taxon>
        <taxon>Rhodocyclales</taxon>
        <taxon>Rhodocyclaceae</taxon>
        <taxon>Oryzomicrobium</taxon>
    </lineage>
</organism>